<keyword evidence="2" id="KW-1185">Reference proteome</keyword>
<evidence type="ECO:0000313" key="2">
    <source>
        <dbReference type="Proteomes" id="UP001281147"/>
    </source>
</evidence>
<dbReference type="Proteomes" id="UP001281147">
    <property type="component" value="Unassembled WGS sequence"/>
</dbReference>
<protein>
    <submittedName>
        <fullName evidence="1">Uncharacterized protein</fullName>
    </submittedName>
</protein>
<gene>
    <name evidence="1" type="ORF">LTR37_006886</name>
</gene>
<reference evidence="1" key="1">
    <citation type="submission" date="2023-07" db="EMBL/GenBank/DDBJ databases">
        <title>Black Yeasts Isolated from many extreme environments.</title>
        <authorList>
            <person name="Coleine C."/>
            <person name="Stajich J.E."/>
            <person name="Selbmann L."/>
        </authorList>
    </citation>
    <scope>NUCLEOTIDE SEQUENCE</scope>
    <source>
        <strain evidence="1">CCFEE 5714</strain>
    </source>
</reference>
<evidence type="ECO:0000313" key="1">
    <source>
        <dbReference type="EMBL" id="KAK3715903.1"/>
    </source>
</evidence>
<comment type="caution">
    <text evidence="1">The sequence shown here is derived from an EMBL/GenBank/DDBJ whole genome shotgun (WGS) entry which is preliminary data.</text>
</comment>
<sequence>MSRLSRSSSEKVHHLDVEEKRAITHHVENVVTPYGLSPEDAEFLANFPEERRKKVIRMIDWRLIPFLAFLYLVAYIDRANIGNAKIEGMTEDLNMQDTDYNIAVSIFFVPYILCELPSNAILVRFKKPSHYIGTLTVAWGIVMTCTGAVQGQGGLIATRFMLGVADGIGGVAGWRWIFILEGIASVLTGVACFFLLIDSPLLSGKWLEPDDIRYLELRQLAHNGDTLAIRDKEHTRKWQILRSVLTDWKIYTMSIVFIGNSAPNYGLKFSMPSIIEGMGFTSSAAQLLTIPPYCVGAISSVTSGFLSDRMKWRMPFIVFPLSLVVIAYAVLFAKAADIENNIPTCYFALCLACAGLYPITPGTSTWNANNLAGPTKRAQGVAFMIAMGNVGGIIGSYMFLDSEAPKYPTGWGLSLGLAVLAIVSALSMEFTFKRINANRNKISVDEVHARYSEDDLQEFGDRSPLFRYTL</sequence>
<name>A0ACC3NFR0_9PEZI</name>
<proteinExistence type="predicted"/>
<dbReference type="EMBL" id="JAUTXU010000046">
    <property type="protein sequence ID" value="KAK3715903.1"/>
    <property type="molecule type" value="Genomic_DNA"/>
</dbReference>
<accession>A0ACC3NFR0</accession>
<organism evidence="1 2">
    <name type="scientific">Vermiconidia calcicola</name>
    <dbReference type="NCBI Taxonomy" id="1690605"/>
    <lineage>
        <taxon>Eukaryota</taxon>
        <taxon>Fungi</taxon>
        <taxon>Dikarya</taxon>
        <taxon>Ascomycota</taxon>
        <taxon>Pezizomycotina</taxon>
        <taxon>Dothideomycetes</taxon>
        <taxon>Dothideomycetidae</taxon>
        <taxon>Mycosphaerellales</taxon>
        <taxon>Extremaceae</taxon>
        <taxon>Vermiconidia</taxon>
    </lineage>
</organism>